<dbReference type="PANTHER" id="PTHR37876">
    <property type="entry name" value="PROTEIN GAR2-LIKE"/>
    <property type="match status" value="1"/>
</dbReference>
<dbReference type="EMBL" id="JACASF010000002">
    <property type="protein sequence ID" value="KAF6493146.1"/>
    <property type="molecule type" value="Genomic_DNA"/>
</dbReference>
<protein>
    <submittedName>
        <fullName evidence="2">Uncharacterized protein</fullName>
    </submittedName>
</protein>
<keyword evidence="3" id="KW-1185">Reference proteome</keyword>
<sequence>MTKVARIPREPTTFIIQPNPRIKRKNRRAPCQRRSRNGVKVSKITVKAKRPLQGNSRNKSQTSISHSKKLKKTRRTTISTCHYIITKKWSQNKRKNQNKGRNQKKSCKQKKNNQNKRQVHPVPEKGPRGDIIPSCNLCS</sequence>
<feature type="region of interest" description="Disordered" evidence="1">
    <location>
        <begin position="23"/>
        <end position="139"/>
    </location>
</feature>
<feature type="compositionally biased region" description="Polar residues" evidence="1">
    <location>
        <begin position="53"/>
        <end position="65"/>
    </location>
</feature>
<feature type="compositionally biased region" description="Basic residues" evidence="1">
    <location>
        <begin position="23"/>
        <end position="37"/>
    </location>
</feature>
<accession>A0A7J8J8F1</accession>
<evidence type="ECO:0000256" key="1">
    <source>
        <dbReference type="SAM" id="MobiDB-lite"/>
    </source>
</evidence>
<name>A0A7J8J8F1_MOLMO</name>
<gene>
    <name evidence="2" type="ORF">HJG59_018576</name>
</gene>
<comment type="caution">
    <text evidence="2">The sequence shown here is derived from an EMBL/GenBank/DDBJ whole genome shotgun (WGS) entry which is preliminary data.</text>
</comment>
<organism evidence="2 3">
    <name type="scientific">Molossus molossus</name>
    <name type="common">Pallas' mastiff bat</name>
    <name type="synonym">Vespertilio molossus</name>
    <dbReference type="NCBI Taxonomy" id="27622"/>
    <lineage>
        <taxon>Eukaryota</taxon>
        <taxon>Metazoa</taxon>
        <taxon>Chordata</taxon>
        <taxon>Craniata</taxon>
        <taxon>Vertebrata</taxon>
        <taxon>Euteleostomi</taxon>
        <taxon>Mammalia</taxon>
        <taxon>Eutheria</taxon>
        <taxon>Laurasiatheria</taxon>
        <taxon>Chiroptera</taxon>
        <taxon>Yangochiroptera</taxon>
        <taxon>Molossidae</taxon>
        <taxon>Molossus</taxon>
    </lineage>
</organism>
<dbReference type="InterPro" id="IPR040433">
    <property type="entry name" value="Spermatid_TP"/>
</dbReference>
<dbReference type="InParanoid" id="A0A7J8J8F1"/>
<dbReference type="PANTHER" id="PTHR37876:SF2">
    <property type="entry name" value="SPERMATID NUCLEAR TRANSITION PROTEIN 4"/>
    <property type="match status" value="1"/>
</dbReference>
<feature type="compositionally biased region" description="Basic residues" evidence="1">
    <location>
        <begin position="90"/>
        <end position="119"/>
    </location>
</feature>
<evidence type="ECO:0000313" key="3">
    <source>
        <dbReference type="Proteomes" id="UP000550707"/>
    </source>
</evidence>
<reference evidence="2 3" key="1">
    <citation type="journal article" date="2020" name="Nature">
        <title>Six reference-quality genomes reveal evolution of bat adaptations.</title>
        <authorList>
            <person name="Jebb D."/>
            <person name="Huang Z."/>
            <person name="Pippel M."/>
            <person name="Hughes G.M."/>
            <person name="Lavrichenko K."/>
            <person name="Devanna P."/>
            <person name="Winkler S."/>
            <person name="Jermiin L.S."/>
            <person name="Skirmuntt E.C."/>
            <person name="Katzourakis A."/>
            <person name="Burkitt-Gray L."/>
            <person name="Ray D.A."/>
            <person name="Sullivan K.A.M."/>
            <person name="Roscito J.G."/>
            <person name="Kirilenko B.M."/>
            <person name="Davalos L.M."/>
            <person name="Corthals A.P."/>
            <person name="Power M.L."/>
            <person name="Jones G."/>
            <person name="Ransome R.D."/>
            <person name="Dechmann D.K.N."/>
            <person name="Locatelli A.G."/>
            <person name="Puechmaille S.J."/>
            <person name="Fedrigo O."/>
            <person name="Jarvis E.D."/>
            <person name="Hiller M."/>
            <person name="Vernes S.C."/>
            <person name="Myers E.W."/>
            <person name="Teeling E.C."/>
        </authorList>
    </citation>
    <scope>NUCLEOTIDE SEQUENCE [LARGE SCALE GENOMIC DNA]</scope>
    <source>
        <strain evidence="2">MMolMol1</strain>
        <tissue evidence="2">Muscle</tissue>
    </source>
</reference>
<feature type="compositionally biased region" description="Basic residues" evidence="1">
    <location>
        <begin position="66"/>
        <end position="75"/>
    </location>
</feature>
<evidence type="ECO:0000313" key="2">
    <source>
        <dbReference type="EMBL" id="KAF6493146.1"/>
    </source>
</evidence>
<dbReference type="Proteomes" id="UP000550707">
    <property type="component" value="Unassembled WGS sequence"/>
</dbReference>
<dbReference type="AlphaFoldDB" id="A0A7J8J8F1"/>
<proteinExistence type="predicted"/>